<feature type="transmembrane region" description="Helical" evidence="7">
    <location>
        <begin position="143"/>
        <end position="163"/>
    </location>
</feature>
<keyword evidence="4 7" id="KW-0812">Transmembrane</keyword>
<evidence type="ECO:0000256" key="5">
    <source>
        <dbReference type="ARBA" id="ARBA00022989"/>
    </source>
</evidence>
<dbReference type="OrthoDB" id="9810086at2"/>
<organism evidence="9 10">
    <name type="scientific">Paenibacillus cremeus</name>
    <dbReference type="NCBI Taxonomy" id="2163881"/>
    <lineage>
        <taxon>Bacteria</taxon>
        <taxon>Bacillati</taxon>
        <taxon>Bacillota</taxon>
        <taxon>Bacilli</taxon>
        <taxon>Bacillales</taxon>
        <taxon>Paenibacillaceae</taxon>
        <taxon>Paenibacillus</taxon>
    </lineage>
</organism>
<protein>
    <submittedName>
        <fullName evidence="9">Carbohydrate ABC transporter permease</fullName>
    </submittedName>
</protein>
<accession>A0A559K758</accession>
<dbReference type="EMBL" id="VNJI01000029">
    <property type="protein sequence ID" value="TVY07961.1"/>
    <property type="molecule type" value="Genomic_DNA"/>
</dbReference>
<dbReference type="GO" id="GO:0005886">
    <property type="term" value="C:plasma membrane"/>
    <property type="evidence" value="ECO:0007669"/>
    <property type="project" value="UniProtKB-SubCell"/>
</dbReference>
<dbReference type="CDD" id="cd06261">
    <property type="entry name" value="TM_PBP2"/>
    <property type="match status" value="1"/>
</dbReference>
<keyword evidence="2 7" id="KW-0813">Transport</keyword>
<evidence type="ECO:0000256" key="7">
    <source>
        <dbReference type="RuleBase" id="RU363032"/>
    </source>
</evidence>
<evidence type="ECO:0000313" key="10">
    <source>
        <dbReference type="Proteomes" id="UP000317036"/>
    </source>
</evidence>
<evidence type="ECO:0000256" key="6">
    <source>
        <dbReference type="ARBA" id="ARBA00023136"/>
    </source>
</evidence>
<feature type="transmembrane region" description="Helical" evidence="7">
    <location>
        <begin position="108"/>
        <end position="131"/>
    </location>
</feature>
<name>A0A559K758_9BACL</name>
<comment type="similarity">
    <text evidence="7">Belongs to the binding-protein-dependent transport system permease family.</text>
</comment>
<proteinExistence type="inferred from homology"/>
<feature type="transmembrane region" description="Helical" evidence="7">
    <location>
        <begin position="241"/>
        <end position="262"/>
    </location>
</feature>
<evidence type="ECO:0000256" key="2">
    <source>
        <dbReference type="ARBA" id="ARBA00022448"/>
    </source>
</evidence>
<feature type="transmembrane region" description="Helical" evidence="7">
    <location>
        <begin position="15"/>
        <end position="37"/>
    </location>
</feature>
<dbReference type="PANTHER" id="PTHR32243">
    <property type="entry name" value="MALTOSE TRANSPORT SYSTEM PERMEASE-RELATED"/>
    <property type="match status" value="1"/>
</dbReference>
<dbReference type="Proteomes" id="UP000317036">
    <property type="component" value="Unassembled WGS sequence"/>
</dbReference>
<dbReference type="RefSeq" id="WP_144850628.1">
    <property type="nucleotide sequence ID" value="NZ_VNJI01000029.1"/>
</dbReference>
<feature type="transmembrane region" description="Helical" evidence="7">
    <location>
        <begin position="184"/>
        <end position="207"/>
    </location>
</feature>
<evidence type="ECO:0000256" key="3">
    <source>
        <dbReference type="ARBA" id="ARBA00022475"/>
    </source>
</evidence>
<feature type="domain" description="ABC transmembrane type-1" evidence="8">
    <location>
        <begin position="75"/>
        <end position="262"/>
    </location>
</feature>
<evidence type="ECO:0000256" key="1">
    <source>
        <dbReference type="ARBA" id="ARBA00004651"/>
    </source>
</evidence>
<dbReference type="SUPFAM" id="SSF161098">
    <property type="entry name" value="MetI-like"/>
    <property type="match status" value="1"/>
</dbReference>
<keyword evidence="6 7" id="KW-0472">Membrane</keyword>
<sequence>MTAISVKKKQRRLNFLYSALTVIVLFSFAFPFLWMLLASFKTQAQIMSTKNFLFFAPTGKNYASVFSQYAFMKFIINSFIVAVGSTLGSLLLGLPAAYAIARYKLQGLGLVILVARIIPGITFLIPWFIIFNKMGLIDTYASLILSHMLVGLPFIIWVMISFFEGLPTEIEEAGLIDGCTKSQVFLRIILPISGPGVITSSLLSFIFSWNNFMFSIILAGDKTKTLPIAVFNFISYSEINWGALMAAACIITLPVLIIALLAQRYIVSGLAAGAVKG</sequence>
<gene>
    <name evidence="9" type="ORF">FPZ49_21165</name>
</gene>
<dbReference type="Gene3D" id="1.10.3720.10">
    <property type="entry name" value="MetI-like"/>
    <property type="match status" value="1"/>
</dbReference>
<dbReference type="InterPro" id="IPR000515">
    <property type="entry name" value="MetI-like"/>
</dbReference>
<reference evidence="9 10" key="1">
    <citation type="submission" date="2019-07" db="EMBL/GenBank/DDBJ databases">
        <authorList>
            <person name="Kim J."/>
        </authorList>
    </citation>
    <scope>NUCLEOTIDE SEQUENCE [LARGE SCALE GENOMIC DNA]</scope>
    <source>
        <strain evidence="9 10">JC52</strain>
    </source>
</reference>
<dbReference type="GO" id="GO:0055085">
    <property type="term" value="P:transmembrane transport"/>
    <property type="evidence" value="ECO:0007669"/>
    <property type="project" value="InterPro"/>
</dbReference>
<keyword evidence="10" id="KW-1185">Reference proteome</keyword>
<dbReference type="InterPro" id="IPR050901">
    <property type="entry name" value="BP-dep_ABC_trans_perm"/>
</dbReference>
<comment type="subcellular location">
    <subcellularLocation>
        <location evidence="1 7">Cell membrane</location>
        <topology evidence="1 7">Multi-pass membrane protein</topology>
    </subcellularLocation>
</comment>
<evidence type="ECO:0000256" key="4">
    <source>
        <dbReference type="ARBA" id="ARBA00022692"/>
    </source>
</evidence>
<dbReference type="Pfam" id="PF00528">
    <property type="entry name" value="BPD_transp_1"/>
    <property type="match status" value="1"/>
</dbReference>
<dbReference type="PROSITE" id="PS50928">
    <property type="entry name" value="ABC_TM1"/>
    <property type="match status" value="1"/>
</dbReference>
<keyword evidence="3" id="KW-1003">Cell membrane</keyword>
<keyword evidence="5 7" id="KW-1133">Transmembrane helix</keyword>
<evidence type="ECO:0000259" key="8">
    <source>
        <dbReference type="PROSITE" id="PS50928"/>
    </source>
</evidence>
<feature type="transmembrane region" description="Helical" evidence="7">
    <location>
        <begin position="74"/>
        <end position="101"/>
    </location>
</feature>
<comment type="caution">
    <text evidence="9">The sequence shown here is derived from an EMBL/GenBank/DDBJ whole genome shotgun (WGS) entry which is preliminary data.</text>
</comment>
<dbReference type="PANTHER" id="PTHR32243:SF18">
    <property type="entry name" value="INNER MEMBRANE ABC TRANSPORTER PERMEASE PROTEIN YCJP"/>
    <property type="match status" value="1"/>
</dbReference>
<dbReference type="InterPro" id="IPR035906">
    <property type="entry name" value="MetI-like_sf"/>
</dbReference>
<evidence type="ECO:0000313" key="9">
    <source>
        <dbReference type="EMBL" id="TVY07961.1"/>
    </source>
</evidence>
<dbReference type="AlphaFoldDB" id="A0A559K758"/>